<feature type="transmembrane region" description="Helical" evidence="1">
    <location>
        <begin position="109"/>
        <end position="130"/>
    </location>
</feature>
<keyword evidence="2" id="KW-0732">Signal</keyword>
<evidence type="ECO:0000256" key="1">
    <source>
        <dbReference type="SAM" id="Phobius"/>
    </source>
</evidence>
<keyword evidence="1" id="KW-0812">Transmembrane</keyword>
<proteinExistence type="predicted"/>
<evidence type="ECO:0000256" key="2">
    <source>
        <dbReference type="SAM" id="SignalP"/>
    </source>
</evidence>
<feature type="signal peptide" evidence="2">
    <location>
        <begin position="1"/>
        <end position="25"/>
    </location>
</feature>
<keyword evidence="1" id="KW-0472">Membrane</keyword>
<accession>A0AAV5V461</accession>
<name>A0AAV5V461_9BILA</name>
<gene>
    <name evidence="3" type="ORF">PFISCL1PPCAC_5672</name>
</gene>
<feature type="transmembrane region" description="Helical" evidence="1">
    <location>
        <begin position="49"/>
        <end position="71"/>
    </location>
</feature>
<keyword evidence="1" id="KW-1133">Transmembrane helix</keyword>
<feature type="chain" id="PRO_5043674986" description="MARVEL domain-containing protein" evidence="2">
    <location>
        <begin position="26"/>
        <end position="152"/>
    </location>
</feature>
<sequence>MKNPPNKCLISTLLTFQLMLSAIYAAELATNLNRDGSHISKESVRTMITFAFVTSAIWFGLTAVSLCGLVINRIYLLIPHLIYTIFLIIFTFGSLAVLIISQAPVWPHILASITGVLLSISIIEHFKIVISIHNYSKNGSRDECMMRVIGEK</sequence>
<protein>
    <recommendedName>
        <fullName evidence="5">MARVEL domain-containing protein</fullName>
    </recommendedName>
</protein>
<keyword evidence="4" id="KW-1185">Reference proteome</keyword>
<comment type="caution">
    <text evidence="3">The sequence shown here is derived from an EMBL/GenBank/DDBJ whole genome shotgun (WGS) entry which is preliminary data.</text>
</comment>
<evidence type="ECO:0000313" key="4">
    <source>
        <dbReference type="Proteomes" id="UP001432322"/>
    </source>
</evidence>
<dbReference type="Proteomes" id="UP001432322">
    <property type="component" value="Unassembled WGS sequence"/>
</dbReference>
<evidence type="ECO:0000313" key="3">
    <source>
        <dbReference type="EMBL" id="GMT14375.1"/>
    </source>
</evidence>
<reference evidence="3" key="1">
    <citation type="submission" date="2023-10" db="EMBL/GenBank/DDBJ databases">
        <title>Genome assembly of Pristionchus species.</title>
        <authorList>
            <person name="Yoshida K."/>
            <person name="Sommer R.J."/>
        </authorList>
    </citation>
    <scope>NUCLEOTIDE SEQUENCE</scope>
    <source>
        <strain evidence="3">RS5133</strain>
    </source>
</reference>
<dbReference type="AlphaFoldDB" id="A0AAV5V461"/>
<dbReference type="EMBL" id="BTSY01000002">
    <property type="protein sequence ID" value="GMT14375.1"/>
    <property type="molecule type" value="Genomic_DNA"/>
</dbReference>
<feature type="transmembrane region" description="Helical" evidence="1">
    <location>
        <begin position="83"/>
        <end position="103"/>
    </location>
</feature>
<organism evidence="3 4">
    <name type="scientific">Pristionchus fissidentatus</name>
    <dbReference type="NCBI Taxonomy" id="1538716"/>
    <lineage>
        <taxon>Eukaryota</taxon>
        <taxon>Metazoa</taxon>
        <taxon>Ecdysozoa</taxon>
        <taxon>Nematoda</taxon>
        <taxon>Chromadorea</taxon>
        <taxon>Rhabditida</taxon>
        <taxon>Rhabditina</taxon>
        <taxon>Diplogasteromorpha</taxon>
        <taxon>Diplogasteroidea</taxon>
        <taxon>Neodiplogasteridae</taxon>
        <taxon>Pristionchus</taxon>
    </lineage>
</organism>
<evidence type="ECO:0008006" key="5">
    <source>
        <dbReference type="Google" id="ProtNLM"/>
    </source>
</evidence>